<reference evidence="1" key="1">
    <citation type="submission" date="2020-10" db="EMBL/GenBank/DDBJ databases">
        <authorList>
            <person name="Gilroy R."/>
        </authorList>
    </citation>
    <scope>NUCLEOTIDE SEQUENCE</scope>
    <source>
        <strain evidence="1">CHK186-9395</strain>
    </source>
</reference>
<name>A0A9D1SY47_9FIRM</name>
<evidence type="ECO:0000313" key="2">
    <source>
        <dbReference type="Proteomes" id="UP000886861"/>
    </source>
</evidence>
<dbReference type="AlphaFoldDB" id="A0A9D1SY47"/>
<sequence>MNIFKLDFRELYLAFENNEPRLCVYNNNRNKIRFLTSKRIKYLSDVEFVSPIVKILDENNKSKTVQTCSLDEIIKGKISDAQPDVRLLCLKDEHFAYFKKLKSYGNQYPAAYFIKSEEKLVKGYNKEKKKSANKEGIETREFFGF</sequence>
<proteinExistence type="predicted"/>
<organism evidence="1 2">
    <name type="scientific">Candidatus Caccopulliclostridium gallistercoris</name>
    <dbReference type="NCBI Taxonomy" id="2840719"/>
    <lineage>
        <taxon>Bacteria</taxon>
        <taxon>Bacillati</taxon>
        <taxon>Bacillota</taxon>
        <taxon>Clostridia</taxon>
        <taxon>Candidatus Caccopulliclostridium</taxon>
    </lineage>
</organism>
<accession>A0A9D1SY47</accession>
<comment type="caution">
    <text evidence="1">The sequence shown here is derived from an EMBL/GenBank/DDBJ whole genome shotgun (WGS) entry which is preliminary data.</text>
</comment>
<gene>
    <name evidence="1" type="ORF">IAA62_00490</name>
</gene>
<dbReference type="Proteomes" id="UP000886861">
    <property type="component" value="Unassembled WGS sequence"/>
</dbReference>
<evidence type="ECO:0000313" key="1">
    <source>
        <dbReference type="EMBL" id="HIV01030.1"/>
    </source>
</evidence>
<reference evidence="1" key="2">
    <citation type="journal article" date="2021" name="PeerJ">
        <title>Extensive microbial diversity within the chicken gut microbiome revealed by metagenomics and culture.</title>
        <authorList>
            <person name="Gilroy R."/>
            <person name="Ravi A."/>
            <person name="Getino M."/>
            <person name="Pursley I."/>
            <person name="Horton D.L."/>
            <person name="Alikhan N.F."/>
            <person name="Baker D."/>
            <person name="Gharbi K."/>
            <person name="Hall N."/>
            <person name="Watson M."/>
            <person name="Adriaenssens E.M."/>
            <person name="Foster-Nyarko E."/>
            <person name="Jarju S."/>
            <person name="Secka A."/>
            <person name="Antonio M."/>
            <person name="Oren A."/>
            <person name="Chaudhuri R.R."/>
            <person name="La Ragione R."/>
            <person name="Hildebrand F."/>
            <person name="Pallen M.J."/>
        </authorList>
    </citation>
    <scope>NUCLEOTIDE SEQUENCE</scope>
    <source>
        <strain evidence="1">CHK186-9395</strain>
    </source>
</reference>
<protein>
    <submittedName>
        <fullName evidence="1">Uncharacterized protein</fullName>
    </submittedName>
</protein>
<dbReference type="EMBL" id="DVOJ01000003">
    <property type="protein sequence ID" value="HIV01030.1"/>
    <property type="molecule type" value="Genomic_DNA"/>
</dbReference>